<dbReference type="AlphaFoldDB" id="S3CZS6"/>
<feature type="compositionally biased region" description="Basic and acidic residues" evidence="1">
    <location>
        <begin position="75"/>
        <end position="85"/>
    </location>
</feature>
<dbReference type="VEuPathDB" id="FungiDB:F503_02613"/>
<evidence type="ECO:0000313" key="3">
    <source>
        <dbReference type="EMBL" id="EPE06485.1"/>
    </source>
</evidence>
<feature type="compositionally biased region" description="Basic and acidic residues" evidence="1">
    <location>
        <begin position="191"/>
        <end position="202"/>
    </location>
</feature>
<dbReference type="eggNOG" id="ENOG502S6V3">
    <property type="taxonomic scope" value="Eukaryota"/>
</dbReference>
<feature type="transmembrane region" description="Helical" evidence="2">
    <location>
        <begin position="48"/>
        <end position="66"/>
    </location>
</feature>
<name>S3CZS6_OPHP1</name>
<evidence type="ECO:0000256" key="1">
    <source>
        <dbReference type="SAM" id="MobiDB-lite"/>
    </source>
</evidence>
<feature type="region of interest" description="Disordered" evidence="1">
    <location>
        <begin position="75"/>
        <end position="202"/>
    </location>
</feature>
<gene>
    <name evidence="3" type="ORF">F503_02613</name>
</gene>
<protein>
    <submittedName>
        <fullName evidence="3">Er membrane protein</fullName>
    </submittedName>
</protein>
<dbReference type="InterPro" id="IPR013945">
    <property type="entry name" value="Pkr1"/>
</dbReference>
<dbReference type="Pfam" id="PF08636">
    <property type="entry name" value="Pkr1"/>
    <property type="match status" value="1"/>
</dbReference>
<dbReference type="Proteomes" id="UP000016923">
    <property type="component" value="Unassembled WGS sequence"/>
</dbReference>
<dbReference type="PANTHER" id="PTHR28251">
    <property type="entry name" value="V-TYPE ATPASE ASSEMBLY FACTOR PKR1"/>
    <property type="match status" value="1"/>
</dbReference>
<dbReference type="HOGENOM" id="CLU_068499_0_0_1"/>
<keyword evidence="2" id="KW-1133">Transmembrane helix</keyword>
<keyword evidence="2" id="KW-0472">Membrane</keyword>
<dbReference type="GO" id="GO:0070072">
    <property type="term" value="P:vacuolar proton-transporting V-type ATPase complex assembly"/>
    <property type="evidence" value="ECO:0007669"/>
    <property type="project" value="InterPro"/>
</dbReference>
<dbReference type="PANTHER" id="PTHR28251:SF1">
    <property type="entry name" value="V-TYPE ATPASE ASSEMBLY FACTOR PKR1"/>
    <property type="match status" value="1"/>
</dbReference>
<keyword evidence="2" id="KW-0812">Transmembrane</keyword>
<dbReference type="OrthoDB" id="9626941at2759"/>
<evidence type="ECO:0000313" key="4">
    <source>
        <dbReference type="Proteomes" id="UP000016923"/>
    </source>
</evidence>
<reference evidence="3 4" key="1">
    <citation type="journal article" date="2013" name="BMC Genomics">
        <title>The genome and transcriptome of the pine saprophyte Ophiostoma piceae, and a comparison with the bark beetle-associated pine pathogen Grosmannia clavigera.</title>
        <authorList>
            <person name="Haridas S."/>
            <person name="Wang Y."/>
            <person name="Lim L."/>
            <person name="Massoumi Alamouti S."/>
            <person name="Jackman S."/>
            <person name="Docking R."/>
            <person name="Robertson G."/>
            <person name="Birol I."/>
            <person name="Bohlmann J."/>
            <person name="Breuil C."/>
        </authorList>
    </citation>
    <scope>NUCLEOTIDE SEQUENCE [LARGE SCALE GENOMIC DNA]</scope>
    <source>
        <strain evidence="3 4">UAMH 11346</strain>
    </source>
</reference>
<feature type="compositionally biased region" description="Low complexity" evidence="1">
    <location>
        <begin position="168"/>
        <end position="185"/>
    </location>
</feature>
<accession>S3CZS6</accession>
<dbReference type="EMBL" id="KE148153">
    <property type="protein sequence ID" value="EPE06485.1"/>
    <property type="molecule type" value="Genomic_DNA"/>
</dbReference>
<organism evidence="3 4">
    <name type="scientific">Ophiostoma piceae (strain UAMH 11346)</name>
    <name type="common">Sap stain fungus</name>
    <dbReference type="NCBI Taxonomy" id="1262450"/>
    <lineage>
        <taxon>Eukaryota</taxon>
        <taxon>Fungi</taxon>
        <taxon>Dikarya</taxon>
        <taxon>Ascomycota</taxon>
        <taxon>Pezizomycotina</taxon>
        <taxon>Sordariomycetes</taxon>
        <taxon>Sordariomycetidae</taxon>
        <taxon>Ophiostomatales</taxon>
        <taxon>Ophiostomataceae</taxon>
        <taxon>Ophiostoma</taxon>
    </lineage>
</organism>
<dbReference type="STRING" id="1262450.S3CZS6"/>
<sequence>MSKFFEDLWESIFTPGPTPSLLIATNVSFFFLQIVLGALLVATYSVHFVVLSLLCAGLWWAINWFAHELALAEKEKGEREEEQKRKDRRRAVVAAATAVEDDSDTEVETDKKADEAADSEPTGKSTGARVGGARQRGKASAATVTAPAAPAAAERESTVVPETLTPDSQRSSNNSQRVSNRSGVSTEDEWEKVSENEEGESK</sequence>
<dbReference type="GO" id="GO:0005789">
    <property type="term" value="C:endoplasmic reticulum membrane"/>
    <property type="evidence" value="ECO:0007669"/>
    <property type="project" value="TreeGrafter"/>
</dbReference>
<feature type="compositionally biased region" description="Low complexity" evidence="1">
    <location>
        <begin position="139"/>
        <end position="152"/>
    </location>
</feature>
<feature type="transmembrane region" description="Helical" evidence="2">
    <location>
        <begin position="21"/>
        <end position="42"/>
    </location>
</feature>
<keyword evidence="4" id="KW-1185">Reference proteome</keyword>
<evidence type="ECO:0000256" key="2">
    <source>
        <dbReference type="SAM" id="Phobius"/>
    </source>
</evidence>
<proteinExistence type="predicted"/>